<keyword evidence="5 8" id="KW-1133">Transmembrane helix</keyword>
<keyword evidence="2 8" id="KW-0813">Transport</keyword>
<dbReference type="EMBL" id="FNFC01000018">
    <property type="protein sequence ID" value="SDK10621.1"/>
    <property type="molecule type" value="Genomic_DNA"/>
</dbReference>
<dbReference type="OrthoDB" id="312811at2157"/>
<dbReference type="InterPro" id="IPR035906">
    <property type="entry name" value="MetI-like_sf"/>
</dbReference>
<gene>
    <name evidence="10" type="ORF">SAMN05216226_11838</name>
</gene>
<proteinExistence type="inferred from homology"/>
<dbReference type="CDD" id="cd06261">
    <property type="entry name" value="TM_PBP2"/>
    <property type="match status" value="1"/>
</dbReference>
<evidence type="ECO:0000259" key="9">
    <source>
        <dbReference type="PROSITE" id="PS50928"/>
    </source>
</evidence>
<evidence type="ECO:0000256" key="4">
    <source>
        <dbReference type="ARBA" id="ARBA00022692"/>
    </source>
</evidence>
<comment type="subcellular location">
    <subcellularLocation>
        <location evidence="1 8">Cell membrane</location>
        <topology evidence="1 8">Multi-pass membrane protein</topology>
    </subcellularLocation>
</comment>
<dbReference type="InterPro" id="IPR000515">
    <property type="entry name" value="MetI-like"/>
</dbReference>
<keyword evidence="3" id="KW-1003">Cell membrane</keyword>
<evidence type="ECO:0000256" key="2">
    <source>
        <dbReference type="ARBA" id="ARBA00022448"/>
    </source>
</evidence>
<feature type="transmembrane region" description="Helical" evidence="8">
    <location>
        <begin position="175"/>
        <end position="199"/>
    </location>
</feature>
<dbReference type="NCBIfam" id="NF045474">
    <property type="entry name" value="Opp2C"/>
    <property type="match status" value="1"/>
</dbReference>
<dbReference type="Proteomes" id="UP000198856">
    <property type="component" value="Unassembled WGS sequence"/>
</dbReference>
<sequence>MTLTAVALLGPELLATDPLAQDLTSRLQPPSPAHPFGTDRLGRDVFARIVHGARFSLGIAITVTAVRFLLGVGIGLVAGYSGGWIDELMMRFVDLLFAFPGIVLALVIAGIAGPSLTNVLLALAVVGWGTYARVVRSEVLSVRERDYVTAARLSGTPRYRVVLEHVLPNVLGPTIVLAALDVGTVILATAGLSFLGLGAQPPTPEWGTMIASGRHYLQTAWWLVNVPGIAIVLTVLGFTLLGDGLRDALDPDGRTNRGR</sequence>
<protein>
    <submittedName>
        <fullName evidence="10">Peptide/nickel transport system permease protein</fullName>
    </submittedName>
</protein>
<keyword evidence="11" id="KW-1185">Reference proteome</keyword>
<evidence type="ECO:0000256" key="3">
    <source>
        <dbReference type="ARBA" id="ARBA00022475"/>
    </source>
</evidence>
<evidence type="ECO:0000256" key="8">
    <source>
        <dbReference type="RuleBase" id="RU363032"/>
    </source>
</evidence>
<dbReference type="GO" id="GO:0055085">
    <property type="term" value="P:transmembrane transport"/>
    <property type="evidence" value="ECO:0007669"/>
    <property type="project" value="InterPro"/>
</dbReference>
<dbReference type="InterPro" id="IPR053385">
    <property type="entry name" value="ABC_transport_permease"/>
</dbReference>
<dbReference type="PROSITE" id="PS50928">
    <property type="entry name" value="ABC_TM1"/>
    <property type="match status" value="1"/>
</dbReference>
<feature type="domain" description="ABC transmembrane type-1" evidence="9">
    <location>
        <begin position="53"/>
        <end position="242"/>
    </location>
</feature>
<feature type="transmembrane region" description="Helical" evidence="8">
    <location>
        <begin position="219"/>
        <end position="241"/>
    </location>
</feature>
<dbReference type="PANTHER" id="PTHR43386:SF1">
    <property type="entry name" value="D,D-DIPEPTIDE TRANSPORT SYSTEM PERMEASE PROTEIN DDPC-RELATED"/>
    <property type="match status" value="1"/>
</dbReference>
<evidence type="ECO:0000256" key="5">
    <source>
        <dbReference type="ARBA" id="ARBA00022989"/>
    </source>
</evidence>
<evidence type="ECO:0000313" key="11">
    <source>
        <dbReference type="Proteomes" id="UP000198856"/>
    </source>
</evidence>
<feature type="transmembrane region" description="Helical" evidence="8">
    <location>
        <begin position="55"/>
        <end position="80"/>
    </location>
</feature>
<accession>A0A1G8Z6C4</accession>
<evidence type="ECO:0000313" key="10">
    <source>
        <dbReference type="EMBL" id="SDK10621.1"/>
    </source>
</evidence>
<keyword evidence="6 8" id="KW-0472">Membrane</keyword>
<evidence type="ECO:0000256" key="7">
    <source>
        <dbReference type="ARBA" id="ARBA00024202"/>
    </source>
</evidence>
<dbReference type="STRING" id="890420.SAMN05216226_11838"/>
<dbReference type="GO" id="GO:0005886">
    <property type="term" value="C:plasma membrane"/>
    <property type="evidence" value="ECO:0007669"/>
    <property type="project" value="UniProtKB-SubCell"/>
</dbReference>
<reference evidence="10 11" key="1">
    <citation type="submission" date="2016-10" db="EMBL/GenBank/DDBJ databases">
        <authorList>
            <person name="de Groot N.N."/>
        </authorList>
    </citation>
    <scope>NUCLEOTIDE SEQUENCE [LARGE SCALE GENOMIC DNA]</scope>
    <source>
        <strain evidence="10 11">IBRC-M10015</strain>
    </source>
</reference>
<dbReference type="PANTHER" id="PTHR43386">
    <property type="entry name" value="OLIGOPEPTIDE TRANSPORT SYSTEM PERMEASE PROTEIN APPC"/>
    <property type="match status" value="1"/>
</dbReference>
<dbReference type="Pfam" id="PF00528">
    <property type="entry name" value="BPD_transp_1"/>
    <property type="match status" value="1"/>
</dbReference>
<organism evidence="10 11">
    <name type="scientific">Halovenus aranensis</name>
    <dbReference type="NCBI Taxonomy" id="890420"/>
    <lineage>
        <taxon>Archaea</taxon>
        <taxon>Methanobacteriati</taxon>
        <taxon>Methanobacteriota</taxon>
        <taxon>Stenosarchaea group</taxon>
        <taxon>Halobacteria</taxon>
        <taxon>Halobacteriales</taxon>
        <taxon>Haloarculaceae</taxon>
        <taxon>Halovenus</taxon>
    </lineage>
</organism>
<feature type="transmembrane region" description="Helical" evidence="8">
    <location>
        <begin position="92"/>
        <end position="112"/>
    </location>
</feature>
<dbReference type="InterPro" id="IPR050366">
    <property type="entry name" value="BP-dependent_transpt_permease"/>
</dbReference>
<keyword evidence="4 8" id="KW-0812">Transmembrane</keyword>
<evidence type="ECO:0000256" key="6">
    <source>
        <dbReference type="ARBA" id="ARBA00023136"/>
    </source>
</evidence>
<dbReference type="SUPFAM" id="SSF161098">
    <property type="entry name" value="MetI-like"/>
    <property type="match status" value="1"/>
</dbReference>
<name>A0A1G8Z6C4_9EURY</name>
<dbReference type="Gene3D" id="1.10.3720.10">
    <property type="entry name" value="MetI-like"/>
    <property type="match status" value="1"/>
</dbReference>
<dbReference type="AlphaFoldDB" id="A0A1G8Z6C4"/>
<evidence type="ECO:0000256" key="1">
    <source>
        <dbReference type="ARBA" id="ARBA00004651"/>
    </source>
</evidence>
<comment type="similarity">
    <text evidence="7">Belongs to the binding-protein-dependent transport system permease family. OppBC subfamily.</text>
</comment>